<evidence type="ECO:0000313" key="13">
    <source>
        <dbReference type="EMBL" id="KAK8775616.1"/>
    </source>
</evidence>
<dbReference type="Gene3D" id="1.20.1730.10">
    <property type="entry name" value="Sodium/glucose cotransporter"/>
    <property type="match status" value="1"/>
</dbReference>
<comment type="subcellular location">
    <subcellularLocation>
        <location evidence="1">Cell membrane</location>
        <topology evidence="1">Multi-pass membrane protein</topology>
    </subcellularLocation>
</comment>
<dbReference type="InterPro" id="IPR038377">
    <property type="entry name" value="Na/Glc_symporter_sf"/>
</dbReference>
<protein>
    <submittedName>
        <fullName evidence="13">Uncharacterized protein</fullName>
    </submittedName>
</protein>
<sequence length="197" mass="21356">MDHQPSTQTLGAVGIFSAAVGISTMFPVPLLYSNMAIGLAGTIYTALGGLRSVVWADCIQALVMLASPLIIIGKIIYDSGSVDPPLRPLSDFNVTHSMLRTEFDLTSDENVWSGLAGTLPFCLVRVGFDQMPVQRFMAAKTLRQARWHLDEEANENDGLKTSCAFCDDKHPGAELATLHEARELLKRSGDTRADCAT</sequence>
<evidence type="ECO:0000256" key="3">
    <source>
        <dbReference type="ARBA" id="ARBA00022448"/>
    </source>
</evidence>
<dbReference type="Pfam" id="PF00474">
    <property type="entry name" value="SSF"/>
    <property type="match status" value="1"/>
</dbReference>
<dbReference type="GO" id="GO:0006814">
    <property type="term" value="P:sodium ion transport"/>
    <property type="evidence" value="ECO:0007669"/>
    <property type="project" value="UniProtKB-KW"/>
</dbReference>
<feature type="transmembrane region" description="Helical" evidence="12">
    <location>
        <begin position="111"/>
        <end position="128"/>
    </location>
</feature>
<comment type="caution">
    <text evidence="13">The sequence shown here is derived from an EMBL/GenBank/DDBJ whole genome shotgun (WGS) entry which is preliminary data.</text>
</comment>
<dbReference type="EMBL" id="JARKHS020013879">
    <property type="protein sequence ID" value="KAK8775616.1"/>
    <property type="molecule type" value="Genomic_DNA"/>
</dbReference>
<evidence type="ECO:0000256" key="5">
    <source>
        <dbReference type="ARBA" id="ARBA00022692"/>
    </source>
</evidence>
<feature type="transmembrane region" description="Helical" evidence="12">
    <location>
        <begin position="12"/>
        <end position="32"/>
    </location>
</feature>
<evidence type="ECO:0000256" key="10">
    <source>
        <dbReference type="ARBA" id="ARBA00023201"/>
    </source>
</evidence>
<proteinExistence type="inferred from homology"/>
<gene>
    <name evidence="13" type="ORF">V5799_031041</name>
</gene>
<evidence type="ECO:0000256" key="6">
    <source>
        <dbReference type="ARBA" id="ARBA00022989"/>
    </source>
</evidence>
<evidence type="ECO:0000256" key="4">
    <source>
        <dbReference type="ARBA" id="ARBA00022475"/>
    </source>
</evidence>
<dbReference type="PROSITE" id="PS50283">
    <property type="entry name" value="NA_SOLUT_SYMP_3"/>
    <property type="match status" value="1"/>
</dbReference>
<comment type="similarity">
    <text evidence="2 11">Belongs to the sodium:solute symporter (SSF) (TC 2.A.21) family.</text>
</comment>
<evidence type="ECO:0000256" key="9">
    <source>
        <dbReference type="ARBA" id="ARBA00023136"/>
    </source>
</evidence>
<evidence type="ECO:0000256" key="8">
    <source>
        <dbReference type="ARBA" id="ARBA00023065"/>
    </source>
</evidence>
<dbReference type="InterPro" id="IPR001734">
    <property type="entry name" value="Na/solute_symporter"/>
</dbReference>
<name>A0AAQ4ELK5_AMBAM</name>
<keyword evidence="8" id="KW-0406">Ion transport</keyword>
<reference evidence="13 14" key="1">
    <citation type="journal article" date="2023" name="Arcadia Sci">
        <title>De novo assembly of a long-read Amblyomma americanum tick genome.</title>
        <authorList>
            <person name="Chou S."/>
            <person name="Poskanzer K.E."/>
            <person name="Rollins M."/>
            <person name="Thuy-Boun P.S."/>
        </authorList>
    </citation>
    <scope>NUCLEOTIDE SEQUENCE [LARGE SCALE GENOMIC DNA]</scope>
    <source>
        <strain evidence="13">F_SG_1</strain>
        <tissue evidence="13">Salivary glands</tissue>
    </source>
</reference>
<dbReference type="PANTHER" id="PTHR42985:SF40">
    <property type="entry name" value="LD47995P-RELATED"/>
    <property type="match status" value="1"/>
</dbReference>
<dbReference type="InterPro" id="IPR051163">
    <property type="entry name" value="Sodium:Solute_Symporter_SSF"/>
</dbReference>
<evidence type="ECO:0000256" key="1">
    <source>
        <dbReference type="ARBA" id="ARBA00004651"/>
    </source>
</evidence>
<dbReference type="AlphaFoldDB" id="A0AAQ4ELK5"/>
<dbReference type="GO" id="GO:0015293">
    <property type="term" value="F:symporter activity"/>
    <property type="evidence" value="ECO:0007669"/>
    <property type="project" value="TreeGrafter"/>
</dbReference>
<evidence type="ECO:0000313" key="14">
    <source>
        <dbReference type="Proteomes" id="UP001321473"/>
    </source>
</evidence>
<keyword evidence="14" id="KW-1185">Reference proteome</keyword>
<keyword evidence="9 12" id="KW-0472">Membrane</keyword>
<evidence type="ECO:0000256" key="2">
    <source>
        <dbReference type="ARBA" id="ARBA00006434"/>
    </source>
</evidence>
<keyword evidence="6 12" id="KW-1133">Transmembrane helix</keyword>
<dbReference type="GO" id="GO:0005886">
    <property type="term" value="C:plasma membrane"/>
    <property type="evidence" value="ECO:0007669"/>
    <property type="project" value="UniProtKB-SubCell"/>
</dbReference>
<keyword evidence="7" id="KW-0915">Sodium</keyword>
<dbReference type="PANTHER" id="PTHR42985">
    <property type="entry name" value="SODIUM-COUPLED MONOCARBOXYLATE TRANSPORTER"/>
    <property type="match status" value="1"/>
</dbReference>
<keyword evidence="10" id="KW-0739">Sodium transport</keyword>
<keyword evidence="4" id="KW-1003">Cell membrane</keyword>
<feature type="transmembrane region" description="Helical" evidence="12">
    <location>
        <begin position="53"/>
        <end position="77"/>
    </location>
</feature>
<evidence type="ECO:0000256" key="12">
    <source>
        <dbReference type="SAM" id="Phobius"/>
    </source>
</evidence>
<organism evidence="13 14">
    <name type="scientific">Amblyomma americanum</name>
    <name type="common">Lone star tick</name>
    <dbReference type="NCBI Taxonomy" id="6943"/>
    <lineage>
        <taxon>Eukaryota</taxon>
        <taxon>Metazoa</taxon>
        <taxon>Ecdysozoa</taxon>
        <taxon>Arthropoda</taxon>
        <taxon>Chelicerata</taxon>
        <taxon>Arachnida</taxon>
        <taxon>Acari</taxon>
        <taxon>Parasitiformes</taxon>
        <taxon>Ixodida</taxon>
        <taxon>Ixodoidea</taxon>
        <taxon>Ixodidae</taxon>
        <taxon>Amblyomminae</taxon>
        <taxon>Amblyomma</taxon>
    </lineage>
</organism>
<keyword evidence="5 12" id="KW-0812">Transmembrane</keyword>
<keyword evidence="3" id="KW-0813">Transport</keyword>
<accession>A0AAQ4ELK5</accession>
<evidence type="ECO:0000256" key="7">
    <source>
        <dbReference type="ARBA" id="ARBA00023053"/>
    </source>
</evidence>
<dbReference type="Proteomes" id="UP001321473">
    <property type="component" value="Unassembled WGS sequence"/>
</dbReference>
<evidence type="ECO:0000256" key="11">
    <source>
        <dbReference type="RuleBase" id="RU362091"/>
    </source>
</evidence>